<evidence type="ECO:0000313" key="3">
    <source>
        <dbReference type="EMBL" id="CAF0946118.1"/>
    </source>
</evidence>
<dbReference type="EMBL" id="CAJNOM010000029">
    <property type="protein sequence ID" value="CAF0850524.1"/>
    <property type="molecule type" value="Genomic_DNA"/>
</dbReference>
<keyword evidence="4" id="KW-1185">Reference proteome</keyword>
<gene>
    <name evidence="3" type="ORF">BJG266_LOCUS12938</name>
    <name evidence="1" type="ORF">QVE165_LOCUS6810</name>
    <name evidence="2" type="ORF">QVE165_LOCUS7007</name>
</gene>
<dbReference type="Proteomes" id="UP000663832">
    <property type="component" value="Unassembled WGS sequence"/>
</dbReference>
<comment type="caution">
    <text evidence="3">The sequence shown here is derived from an EMBL/GenBank/DDBJ whole genome shotgun (WGS) entry which is preliminary data.</text>
</comment>
<dbReference type="EMBL" id="CAJNOI010000051">
    <property type="protein sequence ID" value="CAF0946118.1"/>
    <property type="molecule type" value="Genomic_DNA"/>
</dbReference>
<evidence type="ECO:0000313" key="5">
    <source>
        <dbReference type="Proteomes" id="UP000663877"/>
    </source>
</evidence>
<organism evidence="3 5">
    <name type="scientific">Adineta steineri</name>
    <dbReference type="NCBI Taxonomy" id="433720"/>
    <lineage>
        <taxon>Eukaryota</taxon>
        <taxon>Metazoa</taxon>
        <taxon>Spiralia</taxon>
        <taxon>Gnathifera</taxon>
        <taxon>Rotifera</taxon>
        <taxon>Eurotatoria</taxon>
        <taxon>Bdelloidea</taxon>
        <taxon>Adinetida</taxon>
        <taxon>Adinetidae</taxon>
        <taxon>Adineta</taxon>
    </lineage>
</organism>
<evidence type="ECO:0000313" key="1">
    <source>
        <dbReference type="EMBL" id="CAF0850524.1"/>
    </source>
</evidence>
<dbReference type="OrthoDB" id="10151754at2759"/>
<accession>A0A814CW26</accession>
<sequence length="74" mass="8352">MYLPLLIDKQLNLTFKTQLLDTNEGISGDLCHKLHTATTDCFPLKSIELHKRTASMTIDSDNDDAIYSALWLPT</sequence>
<name>A0A814CW26_9BILA</name>
<dbReference type="AlphaFoldDB" id="A0A814CW26"/>
<protein>
    <submittedName>
        <fullName evidence="3">Uncharacterized protein</fullName>
    </submittedName>
</protein>
<evidence type="ECO:0000313" key="4">
    <source>
        <dbReference type="Proteomes" id="UP000663832"/>
    </source>
</evidence>
<dbReference type="EMBL" id="CAJNOM010000030">
    <property type="protein sequence ID" value="CAF0854275.1"/>
    <property type="molecule type" value="Genomic_DNA"/>
</dbReference>
<evidence type="ECO:0000313" key="2">
    <source>
        <dbReference type="EMBL" id="CAF0854275.1"/>
    </source>
</evidence>
<dbReference type="Proteomes" id="UP000663877">
    <property type="component" value="Unassembled WGS sequence"/>
</dbReference>
<reference evidence="3" key="1">
    <citation type="submission" date="2021-02" db="EMBL/GenBank/DDBJ databases">
        <authorList>
            <person name="Nowell W R."/>
        </authorList>
    </citation>
    <scope>NUCLEOTIDE SEQUENCE</scope>
</reference>
<proteinExistence type="predicted"/>